<evidence type="ECO:0000313" key="2">
    <source>
        <dbReference type="EMBL" id="KAK4659864.1"/>
    </source>
</evidence>
<accession>A0ABR0GW26</accession>
<evidence type="ECO:0000256" key="1">
    <source>
        <dbReference type="SAM" id="MobiDB-lite"/>
    </source>
</evidence>
<proteinExistence type="predicted"/>
<name>A0ABR0GW26_9PEZI</name>
<evidence type="ECO:0000313" key="3">
    <source>
        <dbReference type="Proteomes" id="UP001323405"/>
    </source>
</evidence>
<feature type="compositionally biased region" description="Basic and acidic residues" evidence="1">
    <location>
        <begin position="45"/>
        <end position="60"/>
    </location>
</feature>
<organism evidence="2 3">
    <name type="scientific">Podospora pseudocomata</name>
    <dbReference type="NCBI Taxonomy" id="2093779"/>
    <lineage>
        <taxon>Eukaryota</taxon>
        <taxon>Fungi</taxon>
        <taxon>Dikarya</taxon>
        <taxon>Ascomycota</taxon>
        <taxon>Pezizomycotina</taxon>
        <taxon>Sordariomycetes</taxon>
        <taxon>Sordariomycetidae</taxon>
        <taxon>Sordariales</taxon>
        <taxon>Podosporaceae</taxon>
        <taxon>Podospora</taxon>
    </lineage>
</organism>
<dbReference type="Proteomes" id="UP001323405">
    <property type="component" value="Unassembled WGS sequence"/>
</dbReference>
<dbReference type="RefSeq" id="XP_062748834.1">
    <property type="nucleotide sequence ID" value="XM_062882957.1"/>
</dbReference>
<sequence length="60" mass="6475">MALSGDIATKRPTGPLSNVDLPDELEFSAASNQGGWKRKLPVTVTDDKGEEENKPHCPEP</sequence>
<feature type="region of interest" description="Disordered" evidence="1">
    <location>
        <begin position="1"/>
        <end position="60"/>
    </location>
</feature>
<gene>
    <name evidence="2" type="ORF">QC762_0013060</name>
</gene>
<keyword evidence="3" id="KW-1185">Reference proteome</keyword>
<protein>
    <submittedName>
        <fullName evidence="2">Uncharacterized protein</fullName>
    </submittedName>
</protein>
<reference evidence="2 3" key="1">
    <citation type="journal article" date="2023" name="bioRxiv">
        <title>High-quality genome assemblies of four members of thePodospora anserinaspecies complex.</title>
        <authorList>
            <person name="Ament-Velasquez S.L."/>
            <person name="Vogan A.A."/>
            <person name="Wallerman O."/>
            <person name="Hartmann F."/>
            <person name="Gautier V."/>
            <person name="Silar P."/>
            <person name="Giraud T."/>
            <person name="Johannesson H."/>
        </authorList>
    </citation>
    <scope>NUCLEOTIDE SEQUENCE [LARGE SCALE GENOMIC DNA]</scope>
    <source>
        <strain evidence="2 3">CBS 415.72m</strain>
    </source>
</reference>
<dbReference type="EMBL" id="JAFFHA010000001">
    <property type="protein sequence ID" value="KAK4659864.1"/>
    <property type="molecule type" value="Genomic_DNA"/>
</dbReference>
<dbReference type="GeneID" id="87902458"/>
<comment type="caution">
    <text evidence="2">The sequence shown here is derived from an EMBL/GenBank/DDBJ whole genome shotgun (WGS) entry which is preliminary data.</text>
</comment>